<feature type="transmembrane region" description="Helical" evidence="1">
    <location>
        <begin position="7"/>
        <end position="25"/>
    </location>
</feature>
<comment type="caution">
    <text evidence="2">The sequence shown here is derived from an EMBL/GenBank/DDBJ whole genome shotgun (WGS) entry which is preliminary data.</text>
</comment>
<name>A0A7C1AV54_9BACT</name>
<keyword evidence="1" id="KW-0472">Membrane</keyword>
<evidence type="ECO:0000313" key="2">
    <source>
        <dbReference type="EMBL" id="HDL89358.1"/>
    </source>
</evidence>
<organism evidence="2">
    <name type="scientific">Thermodesulforhabdus norvegica</name>
    <dbReference type="NCBI Taxonomy" id="39841"/>
    <lineage>
        <taxon>Bacteria</taxon>
        <taxon>Pseudomonadati</taxon>
        <taxon>Thermodesulfobacteriota</taxon>
        <taxon>Syntrophobacteria</taxon>
        <taxon>Syntrophobacterales</taxon>
        <taxon>Thermodesulforhabdaceae</taxon>
        <taxon>Thermodesulforhabdus</taxon>
    </lineage>
</organism>
<accession>A0A7C1AV54</accession>
<dbReference type="EMBL" id="DQZW01000022">
    <property type="protein sequence ID" value="HDL89358.1"/>
    <property type="molecule type" value="Genomic_DNA"/>
</dbReference>
<proteinExistence type="predicted"/>
<feature type="transmembrane region" description="Helical" evidence="1">
    <location>
        <begin position="52"/>
        <end position="76"/>
    </location>
</feature>
<protein>
    <submittedName>
        <fullName evidence="2">Uncharacterized protein</fullName>
    </submittedName>
</protein>
<gene>
    <name evidence="2" type="ORF">ENG14_00460</name>
</gene>
<reference evidence="2" key="1">
    <citation type="journal article" date="2020" name="mSystems">
        <title>Genome- and Community-Level Interaction Insights into Carbon Utilization and Element Cycling Functions of Hydrothermarchaeota in Hydrothermal Sediment.</title>
        <authorList>
            <person name="Zhou Z."/>
            <person name="Liu Y."/>
            <person name="Xu W."/>
            <person name="Pan J."/>
            <person name="Luo Z.H."/>
            <person name="Li M."/>
        </authorList>
    </citation>
    <scope>NUCLEOTIDE SEQUENCE [LARGE SCALE GENOMIC DNA]</scope>
    <source>
        <strain evidence="2">HyVt-19</strain>
    </source>
</reference>
<sequence length="91" mass="9315">MSRGFQVIIIVFTGFTMSRLVMLIITTGTDISSNHTTIIITTGTGIGSDHTIAVVPAMVAIIVSVTAGLLIGIIALTGYTHATGRLGTAGI</sequence>
<evidence type="ECO:0000256" key="1">
    <source>
        <dbReference type="SAM" id="Phobius"/>
    </source>
</evidence>
<dbReference type="AlphaFoldDB" id="A0A7C1AV54"/>
<dbReference type="Proteomes" id="UP000886355">
    <property type="component" value="Unassembled WGS sequence"/>
</dbReference>
<keyword evidence="1" id="KW-0812">Transmembrane</keyword>
<keyword evidence="1" id="KW-1133">Transmembrane helix</keyword>